<reference evidence="1 4" key="1">
    <citation type="journal article" date="2020" name="Int. J. Syst. Evol. Microbiol.">
        <title>Paraburkholderia madseniana sp. nov., a phenolic acid-degrading bacterium isolated from acidic forest soil.</title>
        <authorList>
            <person name="Wilhelm R.C."/>
            <person name="Murphy S.J.L."/>
            <person name="Feriancek N.M."/>
            <person name="Karasz D.C."/>
            <person name="DeRito C.M."/>
            <person name="Newman J.D."/>
            <person name="Buckley D.H."/>
        </authorList>
    </citation>
    <scope>NUCLEOTIDE SEQUENCE [LARGE SCALE GENOMIC DNA]</scope>
    <source>
        <strain evidence="1 4">RP11</strain>
    </source>
</reference>
<evidence type="ECO:0000313" key="1">
    <source>
        <dbReference type="EMBL" id="KAE8756957.1"/>
    </source>
</evidence>
<dbReference type="Proteomes" id="UP001209412">
    <property type="component" value="Unassembled WGS sequence"/>
</dbReference>
<dbReference type="AlphaFoldDB" id="A0A6N6W8E8"/>
<dbReference type="EMBL" id="VOSW01000054">
    <property type="protein sequence ID" value="KAE8756957.1"/>
    <property type="molecule type" value="Genomic_DNA"/>
</dbReference>
<dbReference type="Proteomes" id="UP001242288">
    <property type="component" value="Unassembled WGS sequence"/>
</dbReference>
<evidence type="ECO:0000313" key="4">
    <source>
        <dbReference type="Proteomes" id="UP000463700"/>
    </source>
</evidence>
<dbReference type="RefSeq" id="WP_154564019.1">
    <property type="nucleotide sequence ID" value="NZ_JAMXWF010000067.1"/>
</dbReference>
<organism evidence="1 4">
    <name type="scientific">Paraburkholderia madseniana</name>
    <dbReference type="NCBI Taxonomy" id="2599607"/>
    <lineage>
        <taxon>Bacteria</taxon>
        <taxon>Pseudomonadati</taxon>
        <taxon>Pseudomonadota</taxon>
        <taxon>Betaproteobacteria</taxon>
        <taxon>Burkholderiales</taxon>
        <taxon>Burkholderiaceae</taxon>
        <taxon>Paraburkholderia</taxon>
    </lineage>
</organism>
<dbReference type="OrthoDB" id="9008810at2"/>
<name>A0A6N6W8E8_9BURK</name>
<accession>A0A6N6W8E8</accession>
<dbReference type="Proteomes" id="UP000463700">
    <property type="component" value="Unassembled WGS sequence"/>
</dbReference>
<protein>
    <submittedName>
        <fullName evidence="1">Uncharacterized protein</fullName>
    </submittedName>
</protein>
<dbReference type="EMBL" id="JAMXWF010000067">
    <property type="protein sequence ID" value="MDQ6413716.1"/>
    <property type="molecule type" value="Genomic_DNA"/>
</dbReference>
<gene>
    <name evidence="1" type="ORF">FSO04_26315</name>
    <name evidence="3" type="ORF">NIE36_42070</name>
    <name evidence="2" type="ORF">OSB80_42180</name>
</gene>
<evidence type="ECO:0000313" key="3">
    <source>
        <dbReference type="EMBL" id="MDQ6413716.1"/>
    </source>
</evidence>
<evidence type="ECO:0000313" key="5">
    <source>
        <dbReference type="Proteomes" id="UP001209412"/>
    </source>
</evidence>
<sequence>MTNPLNLDFRARAELLTYLVASHFVARQLTGEWLSSDHVVESTKIWLDANGGGADILQRVMLASRAREIAEQMELISPLTFDPGQVTSMFCENLRLDFRSPIARDIYQHCLTHLLHTRWY</sequence>
<keyword evidence="5" id="KW-1185">Reference proteome</keyword>
<evidence type="ECO:0000313" key="2">
    <source>
        <dbReference type="EMBL" id="MCX4151906.1"/>
    </source>
</evidence>
<dbReference type="EMBL" id="JAPKHW010000067">
    <property type="protein sequence ID" value="MCX4151906.1"/>
    <property type="molecule type" value="Genomic_DNA"/>
</dbReference>
<reference evidence="3" key="2">
    <citation type="submission" date="2022-06" db="EMBL/GenBank/DDBJ databases">
        <title>PHB producers.</title>
        <authorList>
            <person name="Besaury L."/>
        </authorList>
    </citation>
    <scope>NUCLEOTIDE SEQUENCE</scope>
    <source>
        <strain evidence="2 5">SEWS6</strain>
    </source>
</reference>
<comment type="caution">
    <text evidence="1">The sequence shown here is derived from an EMBL/GenBank/DDBJ whole genome shotgun (WGS) entry which is preliminary data.</text>
</comment>
<proteinExistence type="predicted"/>